<proteinExistence type="predicted"/>
<accession>A0A4R7EU86</accession>
<dbReference type="EMBL" id="SOAG01000015">
    <property type="protein sequence ID" value="TDS57502.1"/>
    <property type="molecule type" value="Genomic_DNA"/>
</dbReference>
<sequence>MINYRIKEYNQSQNWLFPPSIEELIPSDHPVRIVNNVVEKIDLKPLLETYSREGHPSYHPKMMLKVMVYAY</sequence>
<dbReference type="Proteomes" id="UP000295215">
    <property type="component" value="Unassembled WGS sequence"/>
</dbReference>
<evidence type="ECO:0000313" key="3">
    <source>
        <dbReference type="Proteomes" id="UP000295215"/>
    </source>
</evidence>
<dbReference type="PANTHER" id="PTHR33408">
    <property type="entry name" value="TRANSPOSASE"/>
    <property type="match status" value="1"/>
</dbReference>
<organism evidence="2 3">
    <name type="scientific">Myroides indicus</name>
    <dbReference type="NCBI Taxonomy" id="1323422"/>
    <lineage>
        <taxon>Bacteria</taxon>
        <taxon>Pseudomonadati</taxon>
        <taxon>Bacteroidota</taxon>
        <taxon>Flavobacteriia</taxon>
        <taxon>Flavobacteriales</taxon>
        <taxon>Flavobacteriaceae</taxon>
        <taxon>Myroides</taxon>
    </lineage>
</organism>
<reference evidence="2 3" key="1">
    <citation type="submission" date="2019-03" db="EMBL/GenBank/DDBJ databases">
        <title>Genomic Encyclopedia of Archaeal and Bacterial Type Strains, Phase II (KMG-II): from individual species to whole genera.</title>
        <authorList>
            <person name="Goeker M."/>
        </authorList>
    </citation>
    <scope>NUCLEOTIDE SEQUENCE [LARGE SCALE GENOMIC DNA]</scope>
    <source>
        <strain evidence="2 3">DSM 28213</strain>
    </source>
</reference>
<dbReference type="AlphaFoldDB" id="A0A4R7EU86"/>
<feature type="domain" description="Transposase InsH N-terminal" evidence="1">
    <location>
        <begin position="20"/>
        <end position="71"/>
    </location>
</feature>
<feature type="non-terminal residue" evidence="2">
    <location>
        <position position="71"/>
    </location>
</feature>
<dbReference type="Pfam" id="PF05598">
    <property type="entry name" value="DUF772"/>
    <property type="match status" value="1"/>
</dbReference>
<comment type="caution">
    <text evidence="2">The sequence shown here is derived from an EMBL/GenBank/DDBJ whole genome shotgun (WGS) entry which is preliminary data.</text>
</comment>
<evidence type="ECO:0000259" key="1">
    <source>
        <dbReference type="Pfam" id="PF05598"/>
    </source>
</evidence>
<protein>
    <recommendedName>
        <fullName evidence="1">Transposase InsH N-terminal domain-containing protein</fullName>
    </recommendedName>
</protein>
<evidence type="ECO:0000313" key="2">
    <source>
        <dbReference type="EMBL" id="TDS57502.1"/>
    </source>
</evidence>
<dbReference type="PANTHER" id="PTHR33408:SF2">
    <property type="entry name" value="TRANSPOSASE DDE DOMAIN-CONTAINING PROTEIN"/>
    <property type="match status" value="1"/>
</dbReference>
<gene>
    <name evidence="2" type="ORF">C8P70_1151</name>
</gene>
<name>A0A4R7EU86_9FLAO</name>
<dbReference type="InterPro" id="IPR008490">
    <property type="entry name" value="Transposase_InsH_N"/>
</dbReference>
<keyword evidence="3" id="KW-1185">Reference proteome</keyword>